<gene>
    <name evidence="4" type="ORF">F5Z01DRAFT_316974</name>
</gene>
<dbReference type="Proteomes" id="UP000887229">
    <property type="component" value="Unassembled WGS sequence"/>
</dbReference>
<feature type="compositionally biased region" description="Basic and acidic residues" evidence="1">
    <location>
        <begin position="188"/>
        <end position="201"/>
    </location>
</feature>
<dbReference type="InterPro" id="IPR058841">
    <property type="entry name" value="HTH_76"/>
</dbReference>
<evidence type="ECO:0000259" key="3">
    <source>
        <dbReference type="Pfam" id="PF25871"/>
    </source>
</evidence>
<dbReference type="RefSeq" id="XP_046122010.1">
    <property type="nucleotide sequence ID" value="XM_046259001.1"/>
</dbReference>
<dbReference type="Pfam" id="PF25871">
    <property type="entry name" value="HTH_76"/>
    <property type="match status" value="1"/>
</dbReference>
<organism evidence="4 5">
    <name type="scientific">Emericellopsis atlantica</name>
    <dbReference type="NCBI Taxonomy" id="2614577"/>
    <lineage>
        <taxon>Eukaryota</taxon>
        <taxon>Fungi</taxon>
        <taxon>Dikarya</taxon>
        <taxon>Ascomycota</taxon>
        <taxon>Pezizomycotina</taxon>
        <taxon>Sordariomycetes</taxon>
        <taxon>Hypocreomycetidae</taxon>
        <taxon>Hypocreales</taxon>
        <taxon>Bionectriaceae</taxon>
        <taxon>Emericellopsis</taxon>
    </lineage>
</organism>
<proteinExistence type="predicted"/>
<name>A0A9P7ZU12_9HYPO</name>
<keyword evidence="5" id="KW-1185">Reference proteome</keyword>
<dbReference type="InterPro" id="IPR040554">
    <property type="entry name" value="KPWE_PEX14_dom"/>
</dbReference>
<evidence type="ECO:0000313" key="5">
    <source>
        <dbReference type="Proteomes" id="UP000887229"/>
    </source>
</evidence>
<feature type="domain" description="Peroxisomal membrane protein PEX14-like KPWE" evidence="2">
    <location>
        <begin position="142"/>
        <end position="191"/>
    </location>
</feature>
<dbReference type="PANTHER" id="PTHR36855">
    <property type="entry name" value="CHROMOSOME 10, WHOLE GENOME SHOTGUN SEQUENCE"/>
    <property type="match status" value="1"/>
</dbReference>
<dbReference type="AlphaFoldDB" id="A0A9P7ZU12"/>
<evidence type="ECO:0000313" key="4">
    <source>
        <dbReference type="EMBL" id="KAG9258086.1"/>
    </source>
</evidence>
<reference evidence="4" key="1">
    <citation type="journal article" date="2021" name="IMA Fungus">
        <title>Genomic characterization of three marine fungi, including Emericellopsis atlantica sp. nov. with signatures of a generalist lifestyle and marine biomass degradation.</title>
        <authorList>
            <person name="Hagestad O.C."/>
            <person name="Hou L."/>
            <person name="Andersen J.H."/>
            <person name="Hansen E.H."/>
            <person name="Altermark B."/>
            <person name="Li C."/>
            <person name="Kuhnert E."/>
            <person name="Cox R.J."/>
            <person name="Crous P.W."/>
            <person name="Spatafora J.W."/>
            <person name="Lail K."/>
            <person name="Amirebrahimi M."/>
            <person name="Lipzen A."/>
            <person name="Pangilinan J."/>
            <person name="Andreopoulos W."/>
            <person name="Hayes R.D."/>
            <person name="Ng V."/>
            <person name="Grigoriev I.V."/>
            <person name="Jackson S.A."/>
            <person name="Sutton T.D.S."/>
            <person name="Dobson A.D.W."/>
            <person name="Rama T."/>
        </authorList>
    </citation>
    <scope>NUCLEOTIDE SEQUENCE</scope>
    <source>
        <strain evidence="4">TS7</strain>
    </source>
</reference>
<dbReference type="Pfam" id="PF17733">
    <property type="entry name" value="KPWE_dom"/>
    <property type="match status" value="1"/>
</dbReference>
<evidence type="ECO:0000256" key="1">
    <source>
        <dbReference type="SAM" id="MobiDB-lite"/>
    </source>
</evidence>
<comment type="caution">
    <text evidence="4">The sequence shown here is derived from an EMBL/GenBank/DDBJ whole genome shotgun (WGS) entry which is preliminary data.</text>
</comment>
<dbReference type="PANTHER" id="PTHR36855:SF1">
    <property type="entry name" value="PEROXISOME MEMBRANE ANCHOR PROTEIN PEX14P N-TERMINAL DOMAIN-CONTAINING PROTEIN"/>
    <property type="match status" value="1"/>
</dbReference>
<feature type="region of interest" description="Disordered" evidence="1">
    <location>
        <begin position="160"/>
        <end position="226"/>
    </location>
</feature>
<protein>
    <submittedName>
        <fullName evidence="4">Uncharacterized protein</fullName>
    </submittedName>
</protein>
<accession>A0A9P7ZU12</accession>
<feature type="domain" description="PEX14-like helix-turn-helix" evidence="3">
    <location>
        <begin position="21"/>
        <end position="90"/>
    </location>
</feature>
<dbReference type="EMBL" id="MU251244">
    <property type="protein sequence ID" value="KAG9258086.1"/>
    <property type="molecule type" value="Genomic_DNA"/>
</dbReference>
<dbReference type="GeneID" id="70289904"/>
<evidence type="ECO:0000259" key="2">
    <source>
        <dbReference type="Pfam" id="PF17733"/>
    </source>
</evidence>
<dbReference type="OrthoDB" id="9936937at2759"/>
<sequence length="226" mass="24877">MSSSQQPLTGTDGIRSLSHDDAIFHAFDSYPWVKDTNFMSGLLAILGSPTDNAQASFTDMATHARIFYYAQKIGVTIDFSLYKEWLASHPDHAPPDVLPEEYRQQPQQPALDWQKSAPKAELFLDKKPGSAADQTHGEDQPSYPGGFAEMIKLLQEGKPVPGIRQIPNTVVRDPSVKPVGARKVPPKPWERQENPPVDHEAQTQALDPEFPPVDTSSQPNAAPLAS</sequence>